<name>A0ABP6MTW1_9ACTN</name>
<gene>
    <name evidence="2" type="ORF">GCM10010466_15390</name>
</gene>
<comment type="caution">
    <text evidence="2">The sequence shown here is derived from an EMBL/GenBank/DDBJ whole genome shotgun (WGS) entry which is preliminary data.</text>
</comment>
<evidence type="ECO:0000313" key="3">
    <source>
        <dbReference type="Proteomes" id="UP001500320"/>
    </source>
</evidence>
<organism evidence="2 3">
    <name type="scientific">Planomonospora alba</name>
    <dbReference type="NCBI Taxonomy" id="161354"/>
    <lineage>
        <taxon>Bacteria</taxon>
        <taxon>Bacillati</taxon>
        <taxon>Actinomycetota</taxon>
        <taxon>Actinomycetes</taxon>
        <taxon>Streptosporangiales</taxon>
        <taxon>Streptosporangiaceae</taxon>
        <taxon>Planomonospora</taxon>
    </lineage>
</organism>
<accession>A0ABP6MTW1</accession>
<dbReference type="SUPFAM" id="SSF88946">
    <property type="entry name" value="Sigma2 domain of RNA polymerase sigma factors"/>
    <property type="match status" value="1"/>
</dbReference>
<evidence type="ECO:0000313" key="2">
    <source>
        <dbReference type="EMBL" id="GAA3125428.1"/>
    </source>
</evidence>
<proteinExistence type="predicted"/>
<dbReference type="InterPro" id="IPR013325">
    <property type="entry name" value="RNA_pol_sigma_r2"/>
</dbReference>
<evidence type="ECO:0008006" key="4">
    <source>
        <dbReference type="Google" id="ProtNLM"/>
    </source>
</evidence>
<sequence length="83" mass="8816">MNRSYDAATVAAARYGDPRALAIIVRDHLPLVYNVVGRAMNGHHGVDDVVQETWCRRRGAGDDAAGRGGPARAGRPPRPSVPG</sequence>
<keyword evidence="3" id="KW-1185">Reference proteome</keyword>
<dbReference type="Proteomes" id="UP001500320">
    <property type="component" value="Unassembled WGS sequence"/>
</dbReference>
<dbReference type="EMBL" id="BAAAUT010000009">
    <property type="protein sequence ID" value="GAA3125428.1"/>
    <property type="molecule type" value="Genomic_DNA"/>
</dbReference>
<dbReference type="Gene3D" id="1.10.1740.10">
    <property type="match status" value="1"/>
</dbReference>
<feature type="region of interest" description="Disordered" evidence="1">
    <location>
        <begin position="59"/>
        <end position="83"/>
    </location>
</feature>
<reference evidence="3" key="1">
    <citation type="journal article" date="2019" name="Int. J. Syst. Evol. Microbiol.">
        <title>The Global Catalogue of Microorganisms (GCM) 10K type strain sequencing project: providing services to taxonomists for standard genome sequencing and annotation.</title>
        <authorList>
            <consortium name="The Broad Institute Genomics Platform"/>
            <consortium name="The Broad Institute Genome Sequencing Center for Infectious Disease"/>
            <person name="Wu L."/>
            <person name="Ma J."/>
        </authorList>
    </citation>
    <scope>NUCLEOTIDE SEQUENCE [LARGE SCALE GENOMIC DNA]</scope>
    <source>
        <strain evidence="3">JCM 9373</strain>
    </source>
</reference>
<evidence type="ECO:0000256" key="1">
    <source>
        <dbReference type="SAM" id="MobiDB-lite"/>
    </source>
</evidence>
<protein>
    <recommendedName>
        <fullName evidence="4">RNA polymerase sigma-70 region 2 domain-containing protein</fullName>
    </recommendedName>
</protein>